<gene>
    <name evidence="3" type="ORF">SAMN05421742_1222</name>
</gene>
<feature type="region of interest" description="Disordered" evidence="1">
    <location>
        <begin position="135"/>
        <end position="165"/>
    </location>
</feature>
<evidence type="ECO:0000313" key="4">
    <source>
        <dbReference type="Proteomes" id="UP000217076"/>
    </source>
</evidence>
<dbReference type="STRING" id="83401.SAMN05421742_1222"/>
<proteinExistence type="predicted"/>
<organism evidence="3 4">
    <name type="scientific">Roseospirillum parvum</name>
    <dbReference type="NCBI Taxonomy" id="83401"/>
    <lineage>
        <taxon>Bacteria</taxon>
        <taxon>Pseudomonadati</taxon>
        <taxon>Pseudomonadota</taxon>
        <taxon>Alphaproteobacteria</taxon>
        <taxon>Rhodospirillales</taxon>
        <taxon>Rhodospirillaceae</taxon>
        <taxon>Roseospirillum</taxon>
    </lineage>
</organism>
<dbReference type="Proteomes" id="UP000217076">
    <property type="component" value="Unassembled WGS sequence"/>
</dbReference>
<evidence type="ECO:0000259" key="2">
    <source>
        <dbReference type="Pfam" id="PF07929"/>
    </source>
</evidence>
<dbReference type="Pfam" id="PF07929">
    <property type="entry name" value="PRiA4_ORF3"/>
    <property type="match status" value="1"/>
</dbReference>
<dbReference type="EMBL" id="FNCV01000022">
    <property type="protein sequence ID" value="SDH91132.1"/>
    <property type="molecule type" value="Genomic_DNA"/>
</dbReference>
<keyword evidence="4" id="KW-1185">Reference proteome</keyword>
<reference evidence="4" key="1">
    <citation type="submission" date="2016-10" db="EMBL/GenBank/DDBJ databases">
        <authorList>
            <person name="Varghese N."/>
            <person name="Submissions S."/>
        </authorList>
    </citation>
    <scope>NUCLEOTIDE SEQUENCE [LARGE SCALE GENOMIC DNA]</scope>
    <source>
        <strain evidence="4">930I</strain>
    </source>
</reference>
<dbReference type="AlphaFoldDB" id="A0A1G8G9R8"/>
<dbReference type="Gene3D" id="3.10.290.30">
    <property type="entry name" value="MM3350-like"/>
    <property type="match status" value="1"/>
</dbReference>
<accession>A0A1G8G9R8</accession>
<dbReference type="InterPro" id="IPR024047">
    <property type="entry name" value="MM3350-like_sf"/>
</dbReference>
<sequence>MPDTTHIIRVTLNDDPPLHRDIELPGSQSLFRLAEGIVAAFDFDMDHAFGFYSGLTGADLMEKLPKYELFTDMGMNDNGAQGVKKTPVASAYADIGSQLIFLFDYGDEWLFHTEVIGFGEKVPRRRYPRVVASVGEAPLQYPDPDDDDWDDEDWDEEDENEDENA</sequence>
<feature type="compositionally biased region" description="Acidic residues" evidence="1">
    <location>
        <begin position="143"/>
        <end position="165"/>
    </location>
</feature>
<evidence type="ECO:0000256" key="1">
    <source>
        <dbReference type="SAM" id="MobiDB-lite"/>
    </source>
</evidence>
<name>A0A1G8G9R8_9PROT</name>
<evidence type="ECO:0000313" key="3">
    <source>
        <dbReference type="EMBL" id="SDH91132.1"/>
    </source>
</evidence>
<protein>
    <submittedName>
        <fullName evidence="3">PRiA4b ORF-3-like protein</fullName>
    </submittedName>
</protein>
<dbReference type="OrthoDB" id="9816539at2"/>
<dbReference type="InterPro" id="IPR012912">
    <property type="entry name" value="Plasmid_pRiA4b_Orf3-like"/>
</dbReference>
<feature type="domain" description="Plasmid pRiA4b Orf3-like" evidence="2">
    <location>
        <begin position="7"/>
        <end position="138"/>
    </location>
</feature>
<dbReference type="RefSeq" id="WP_092622020.1">
    <property type="nucleotide sequence ID" value="NZ_FNCV01000022.1"/>
</dbReference>
<dbReference type="SUPFAM" id="SSF159941">
    <property type="entry name" value="MM3350-like"/>
    <property type="match status" value="1"/>
</dbReference>